<reference evidence="1 3" key="1">
    <citation type="journal article" date="2012" name="Int. J. Syst. Evol. Microbiol.">
        <title>Characterization of Tetragenococcus strains from sugar thick juice reveals a novel species, Tetragenococcus osmophilus sp. nov., and divides Tetragenococcus halophilus into two subspecies, T. halophilus subsp. halophilus subsp. nov. and T. halophilus subsp. flandriensis subsp. nov.</title>
        <authorList>
            <person name="Juste A."/>
            <person name="Van Trappen S."/>
            <person name="Verreth C."/>
            <person name="Cleenwerck I."/>
            <person name="De Vos P."/>
            <person name="Lievens B."/>
            <person name="Willems K.A."/>
        </authorList>
    </citation>
    <scope>NUCLEOTIDE SEQUENCE [LARGE SCALE GENOMIC DNA]</scope>
    <source>
        <strain evidence="1 3">JCM 31126</strain>
    </source>
</reference>
<dbReference type="PANTHER" id="PTHR43434">
    <property type="entry name" value="PHOSPHOGLYCOLATE PHOSPHATASE"/>
    <property type="match status" value="1"/>
</dbReference>
<dbReference type="GO" id="GO:0008967">
    <property type="term" value="F:phosphoglycolate phosphatase activity"/>
    <property type="evidence" value="ECO:0007669"/>
    <property type="project" value="TreeGrafter"/>
</dbReference>
<dbReference type="Gene3D" id="1.10.150.240">
    <property type="entry name" value="Putative phosphatase, domain 2"/>
    <property type="match status" value="1"/>
</dbReference>
<proteinExistence type="predicted"/>
<evidence type="ECO:0000313" key="3">
    <source>
        <dbReference type="Proteomes" id="UP000268310"/>
    </source>
</evidence>
<dbReference type="Pfam" id="PF13419">
    <property type="entry name" value="HAD_2"/>
    <property type="match status" value="1"/>
</dbReference>
<dbReference type="AlphaFoldDB" id="A0AA37XHN9"/>
<reference evidence="2 4" key="2">
    <citation type="journal article" date="2014" name="Int. J. Syst. Evol. Microbiol.">
        <title>Complete genome sequence of Corynebacterium casei LMG S-19264T (=DSM 44701T), isolated from a smear-ripened cheese.</title>
        <authorList>
            <consortium name="US DOE Joint Genome Institute (JGI-PGF)"/>
            <person name="Walter F."/>
            <person name="Albersmeier A."/>
            <person name="Kalinowski J."/>
            <person name="Ruckert C."/>
        </authorList>
    </citation>
    <scope>NUCLEOTIDE SEQUENCE [LARGE SCALE GENOMIC DNA]</scope>
    <source>
        <strain evidence="2 4">NBRC 114545</strain>
    </source>
</reference>
<evidence type="ECO:0000313" key="1">
    <source>
        <dbReference type="EMBL" id="AYW47046.1"/>
    </source>
</evidence>
<dbReference type="Gene3D" id="3.40.50.1000">
    <property type="entry name" value="HAD superfamily/HAD-like"/>
    <property type="match status" value="1"/>
</dbReference>
<dbReference type="SUPFAM" id="SSF56784">
    <property type="entry name" value="HAD-like"/>
    <property type="match status" value="1"/>
</dbReference>
<dbReference type="GO" id="GO:0005829">
    <property type="term" value="C:cytosol"/>
    <property type="evidence" value="ECO:0007669"/>
    <property type="project" value="TreeGrafter"/>
</dbReference>
<dbReference type="InterPro" id="IPR041492">
    <property type="entry name" value="HAD_2"/>
</dbReference>
<dbReference type="InterPro" id="IPR023214">
    <property type="entry name" value="HAD_sf"/>
</dbReference>
<sequence>MTDKEIVKSFGPSEERIIEKNLINRADTSEAIEMFYKLYLEQHDSFISQKEIKQVLVLLDHLKRNQKKVGMVTGKGRRVLEMSLDKLGLGNYFDAMITDDDVINHKPDSERLLKALKILNSNPEEAVFFGDGNTDIGAGKNIGVTTVGVRWFSENRFELEPDYISDSPSEFVISN</sequence>
<dbReference type="EMBL" id="BSUW01000001">
    <property type="protein sequence ID" value="GMA71113.1"/>
    <property type="molecule type" value="Genomic_DNA"/>
</dbReference>
<name>A0AA37XHN9_9ENTE</name>
<dbReference type="InterPro" id="IPR050155">
    <property type="entry name" value="HAD-like_hydrolase_sf"/>
</dbReference>
<dbReference type="NCBIfam" id="TIGR01509">
    <property type="entry name" value="HAD-SF-IA-v3"/>
    <property type="match status" value="1"/>
</dbReference>
<evidence type="ECO:0000313" key="4">
    <source>
        <dbReference type="Proteomes" id="UP001157039"/>
    </source>
</evidence>
<dbReference type="EMBL" id="CP027783">
    <property type="protein sequence ID" value="AYW47046.1"/>
    <property type="molecule type" value="Genomic_DNA"/>
</dbReference>
<dbReference type="NCBIfam" id="TIGR01549">
    <property type="entry name" value="HAD-SF-IA-v1"/>
    <property type="match status" value="1"/>
</dbReference>
<dbReference type="Proteomes" id="UP000268310">
    <property type="component" value="Chromosome"/>
</dbReference>
<dbReference type="Proteomes" id="UP001157039">
    <property type="component" value="Unassembled WGS sequence"/>
</dbReference>
<accession>A0AA37XHN9</accession>
<organism evidence="2 4">
    <name type="scientific">Tetragenococcus osmophilus</name>
    <dbReference type="NCBI Taxonomy" id="526944"/>
    <lineage>
        <taxon>Bacteria</taxon>
        <taxon>Bacillati</taxon>
        <taxon>Bacillota</taxon>
        <taxon>Bacilli</taxon>
        <taxon>Lactobacillales</taxon>
        <taxon>Enterococcaceae</taxon>
        <taxon>Tetragenococcus</taxon>
    </lineage>
</organism>
<dbReference type="InterPro" id="IPR006439">
    <property type="entry name" value="HAD-SF_hydro_IA"/>
</dbReference>
<dbReference type="InterPro" id="IPR036412">
    <property type="entry name" value="HAD-like_sf"/>
</dbReference>
<dbReference type="KEGG" id="too:C7K38_00880"/>
<evidence type="ECO:0000313" key="2">
    <source>
        <dbReference type="EMBL" id="GMA71113.1"/>
    </source>
</evidence>
<keyword evidence="3" id="KW-1185">Reference proteome</keyword>
<keyword evidence="1" id="KW-0378">Hydrolase</keyword>
<gene>
    <name evidence="1" type="ORF">C7K38_00880</name>
    <name evidence="2" type="ORF">GCM10025885_01620</name>
</gene>
<dbReference type="PANTHER" id="PTHR43434:SF1">
    <property type="entry name" value="PHOSPHOGLYCOLATE PHOSPHATASE"/>
    <property type="match status" value="1"/>
</dbReference>
<reference evidence="1" key="3">
    <citation type="submission" date="2018-03" db="EMBL/GenBank/DDBJ databases">
        <authorList>
            <person name="Jeon C.O."/>
        </authorList>
    </citation>
    <scope>NUCLEOTIDE SEQUENCE</scope>
    <source>
        <strain evidence="1">JCM 31126</strain>
    </source>
</reference>
<reference evidence="2" key="4">
    <citation type="submission" date="2023-02" db="EMBL/GenBank/DDBJ databases">
        <authorList>
            <person name="Sun Q."/>
            <person name="Mori K."/>
        </authorList>
    </citation>
    <scope>NUCLEOTIDE SEQUENCE</scope>
    <source>
        <strain evidence="2">NBRC 114545</strain>
    </source>
</reference>
<dbReference type="GO" id="GO:0006281">
    <property type="term" value="P:DNA repair"/>
    <property type="evidence" value="ECO:0007669"/>
    <property type="project" value="TreeGrafter"/>
</dbReference>
<protein>
    <submittedName>
        <fullName evidence="1">HAD family hydrolase</fullName>
    </submittedName>
</protein>
<dbReference type="InterPro" id="IPR023198">
    <property type="entry name" value="PGP-like_dom2"/>
</dbReference>